<evidence type="ECO:0000313" key="2">
    <source>
        <dbReference type="Proteomes" id="UP000746649"/>
    </source>
</evidence>
<accession>A0ABS0ZQM6</accession>
<dbReference type="EMBL" id="JADWND010000003">
    <property type="protein sequence ID" value="MBJ8381113.1"/>
    <property type="molecule type" value="Genomic_DNA"/>
</dbReference>
<keyword evidence="2" id="KW-1185">Reference proteome</keyword>
<dbReference type="Proteomes" id="UP000746649">
    <property type="component" value="Unassembled WGS sequence"/>
</dbReference>
<sequence>MKLTWENTLPDTDSQDILLNKLSLESRETHTHYGQRIFEKSSNLPVAAKKIIDGWKGLRTMTALIGFTSDRVCCALETPFSKALS</sequence>
<dbReference type="RefSeq" id="WP_200034705.1">
    <property type="nucleotide sequence ID" value="NZ_JADWND010000003.1"/>
</dbReference>
<comment type="caution">
    <text evidence="1">The sequence shown here is derived from an EMBL/GenBank/DDBJ whole genome shotgun (WGS) entry which is preliminary data.</text>
</comment>
<protein>
    <submittedName>
        <fullName evidence="1">Uncharacterized protein</fullName>
    </submittedName>
</protein>
<reference evidence="1 2" key="1">
    <citation type="submission" date="2020-11" db="EMBL/GenBank/DDBJ databases">
        <title>Enhanced detection system for hospital associated transmission using whole genome sequencing surveillance.</title>
        <authorList>
            <person name="Harrison L.H."/>
            <person name="Van Tyne D."/>
            <person name="Marsh J.W."/>
            <person name="Griffith M.P."/>
            <person name="Snyder D.J."/>
            <person name="Cooper V.S."/>
            <person name="Mustapha M."/>
        </authorList>
    </citation>
    <scope>NUCLEOTIDE SEQUENCE [LARGE SCALE GENOMIC DNA]</scope>
    <source>
        <strain evidence="1 2">CB00117</strain>
    </source>
</reference>
<evidence type="ECO:0000313" key="1">
    <source>
        <dbReference type="EMBL" id="MBJ8381113.1"/>
    </source>
</evidence>
<proteinExistence type="predicted"/>
<name>A0ABS0ZQM6_9ENTR</name>
<organism evidence="1 2">
    <name type="scientific">Citrobacter sedlakii</name>
    <dbReference type="NCBI Taxonomy" id="67826"/>
    <lineage>
        <taxon>Bacteria</taxon>
        <taxon>Pseudomonadati</taxon>
        <taxon>Pseudomonadota</taxon>
        <taxon>Gammaproteobacteria</taxon>
        <taxon>Enterobacterales</taxon>
        <taxon>Enterobacteriaceae</taxon>
        <taxon>Citrobacter</taxon>
        <taxon>Citrobacter freundii complex</taxon>
    </lineage>
</organism>
<gene>
    <name evidence="1" type="ORF">I6M88_09015</name>
</gene>